<dbReference type="Gene3D" id="3.30.360.10">
    <property type="entry name" value="Dihydrodipicolinate Reductase, domain 2"/>
    <property type="match status" value="1"/>
</dbReference>
<dbReference type="Pfam" id="PF01408">
    <property type="entry name" value="GFO_IDH_MocA"/>
    <property type="match status" value="1"/>
</dbReference>
<proteinExistence type="predicted"/>
<dbReference type="GO" id="GO:0016491">
    <property type="term" value="F:oxidoreductase activity"/>
    <property type="evidence" value="ECO:0007669"/>
    <property type="project" value="UniProtKB-KW"/>
</dbReference>
<accession>A0A8J2VLZ7</accession>
<evidence type="ECO:0000259" key="2">
    <source>
        <dbReference type="Pfam" id="PF01408"/>
    </source>
</evidence>
<evidence type="ECO:0000313" key="4">
    <source>
        <dbReference type="EMBL" id="GGE32293.1"/>
    </source>
</evidence>
<dbReference type="EMBL" id="BMCP01000001">
    <property type="protein sequence ID" value="GGE32293.1"/>
    <property type="molecule type" value="Genomic_DNA"/>
</dbReference>
<protein>
    <submittedName>
        <fullName evidence="4">Oxidoreductase</fullName>
    </submittedName>
</protein>
<name>A0A8J2VLZ7_9RHOB</name>
<dbReference type="SUPFAM" id="SSF55347">
    <property type="entry name" value="Glyceraldehyde-3-phosphate dehydrogenase-like, C-terminal domain"/>
    <property type="match status" value="1"/>
</dbReference>
<organism evidence="4 5">
    <name type="scientific">Agaricicola taiwanensis</name>
    <dbReference type="NCBI Taxonomy" id="591372"/>
    <lineage>
        <taxon>Bacteria</taxon>
        <taxon>Pseudomonadati</taxon>
        <taxon>Pseudomonadota</taxon>
        <taxon>Alphaproteobacteria</taxon>
        <taxon>Rhodobacterales</taxon>
        <taxon>Paracoccaceae</taxon>
        <taxon>Agaricicola</taxon>
    </lineage>
</organism>
<feature type="domain" description="GFO/IDH/MocA-like oxidoreductase" evidence="3">
    <location>
        <begin position="143"/>
        <end position="270"/>
    </location>
</feature>
<reference evidence="4" key="2">
    <citation type="submission" date="2020-09" db="EMBL/GenBank/DDBJ databases">
        <authorList>
            <person name="Sun Q."/>
            <person name="Sedlacek I."/>
        </authorList>
    </citation>
    <scope>NUCLEOTIDE SEQUENCE</scope>
    <source>
        <strain evidence="4">CCM 7684</strain>
    </source>
</reference>
<dbReference type="InterPro" id="IPR036291">
    <property type="entry name" value="NAD(P)-bd_dom_sf"/>
</dbReference>
<keyword evidence="5" id="KW-1185">Reference proteome</keyword>
<dbReference type="GO" id="GO:0000166">
    <property type="term" value="F:nucleotide binding"/>
    <property type="evidence" value="ECO:0007669"/>
    <property type="project" value="InterPro"/>
</dbReference>
<evidence type="ECO:0000259" key="3">
    <source>
        <dbReference type="Pfam" id="PF22725"/>
    </source>
</evidence>
<gene>
    <name evidence="4" type="ORF">GCM10007276_06900</name>
</gene>
<comment type="caution">
    <text evidence="4">The sequence shown here is derived from an EMBL/GenBank/DDBJ whole genome shotgun (WGS) entry which is preliminary data.</text>
</comment>
<dbReference type="AlphaFoldDB" id="A0A8J2VLZ7"/>
<dbReference type="InterPro" id="IPR050463">
    <property type="entry name" value="Gfo/Idh/MocA_oxidrdct_glycsds"/>
</dbReference>
<dbReference type="RefSeq" id="WP_188408292.1">
    <property type="nucleotide sequence ID" value="NZ_BMCP01000001.1"/>
</dbReference>
<dbReference type="InterPro" id="IPR055170">
    <property type="entry name" value="GFO_IDH_MocA-like_dom"/>
</dbReference>
<keyword evidence="1" id="KW-0560">Oxidoreductase</keyword>
<dbReference type="Pfam" id="PF22725">
    <property type="entry name" value="GFO_IDH_MocA_C3"/>
    <property type="match status" value="1"/>
</dbReference>
<dbReference type="PANTHER" id="PTHR43818:SF11">
    <property type="entry name" value="BCDNA.GH03377"/>
    <property type="match status" value="1"/>
</dbReference>
<evidence type="ECO:0000313" key="5">
    <source>
        <dbReference type="Proteomes" id="UP000602745"/>
    </source>
</evidence>
<dbReference type="PANTHER" id="PTHR43818">
    <property type="entry name" value="BCDNA.GH03377"/>
    <property type="match status" value="1"/>
</dbReference>
<dbReference type="Gene3D" id="3.40.50.720">
    <property type="entry name" value="NAD(P)-binding Rossmann-like Domain"/>
    <property type="match status" value="1"/>
</dbReference>
<dbReference type="SUPFAM" id="SSF51735">
    <property type="entry name" value="NAD(P)-binding Rossmann-fold domains"/>
    <property type="match status" value="1"/>
</dbReference>
<evidence type="ECO:0000256" key="1">
    <source>
        <dbReference type="ARBA" id="ARBA00023002"/>
    </source>
</evidence>
<sequence>MSNISAKETSSTRAARSRVGFLGVGWIGRHRMQAIVDTDTVDVVAIADASPEMAQEAAKLASGAVLVSSLDEMLAAGVDGVVIATPSAMHAEQSIKVLDAGAAVFCQKPLGRTAAEVTSVVEAARRADRLLDVDLSYRFTEGMQEIRKLVQSEELGRLYAVDLVFHNAYGPDKDWFYDPLRAGGGCVMDLGVHLVDLALWALDFPAVETVSGSLFAGGQPLADETKQVEDYAVATIALKSGTVIRLTCSWRLHAGADAVISATFYGTQGGAALRNVNGSFYDFTAERYRGTASDTLTAPPDAWGGRAAADWARRLAQGEGFNPEAEKLVDVARVLDGIYGRAPEQIQQAPGRTAA</sequence>
<dbReference type="Proteomes" id="UP000602745">
    <property type="component" value="Unassembled WGS sequence"/>
</dbReference>
<reference evidence="4" key="1">
    <citation type="journal article" date="2014" name="Int. J. Syst. Evol. Microbiol.">
        <title>Complete genome sequence of Corynebacterium casei LMG S-19264T (=DSM 44701T), isolated from a smear-ripened cheese.</title>
        <authorList>
            <consortium name="US DOE Joint Genome Institute (JGI-PGF)"/>
            <person name="Walter F."/>
            <person name="Albersmeier A."/>
            <person name="Kalinowski J."/>
            <person name="Ruckert C."/>
        </authorList>
    </citation>
    <scope>NUCLEOTIDE SEQUENCE</scope>
    <source>
        <strain evidence="4">CCM 7684</strain>
    </source>
</reference>
<dbReference type="InterPro" id="IPR000683">
    <property type="entry name" value="Gfo/Idh/MocA-like_OxRdtase_N"/>
</dbReference>
<feature type="domain" description="Gfo/Idh/MocA-like oxidoreductase N-terminal" evidence="2">
    <location>
        <begin position="18"/>
        <end position="133"/>
    </location>
</feature>